<dbReference type="SMART" id="SM01119">
    <property type="entry name" value="D-ser_dehydrat"/>
    <property type="match status" value="1"/>
</dbReference>
<dbReference type="CDD" id="cd06818">
    <property type="entry name" value="PLPDE_III_cryptic_DSD"/>
    <property type="match status" value="1"/>
</dbReference>
<gene>
    <name evidence="4" type="ORF">D0Y96_18810</name>
</gene>
<dbReference type="Pfam" id="PF14031">
    <property type="entry name" value="D-ser_dehydrat"/>
    <property type="match status" value="1"/>
</dbReference>
<name>A0A372IKS1_9BACT</name>
<evidence type="ECO:0000259" key="3">
    <source>
        <dbReference type="SMART" id="SM01119"/>
    </source>
</evidence>
<dbReference type="AlphaFoldDB" id="A0A372IKS1"/>
<comment type="similarity">
    <text evidence="1">Belongs to the DSD1 family.</text>
</comment>
<feature type="domain" description="D-serine dehydratase-like" evidence="3">
    <location>
        <begin position="304"/>
        <end position="403"/>
    </location>
</feature>
<dbReference type="Gene3D" id="2.40.37.20">
    <property type="entry name" value="D-serine dehydratase-like domain"/>
    <property type="match status" value="1"/>
</dbReference>
<sequence length="416" mass="46171">MSERIERLNKGIGFLDEPSELEKIASHDWNLLREDLSLPSAVLYQDKLRHNLDWMQQFITAYGLKLAPHGKTTMAPGLFRMQMDSGAWGITLATAHQTLAAYEHGVRRVLMANQLVGKENMSIIARLLEDAGFEYFCLVDSAELVDQLGAFFSARGQRLHVLVELGVAGGRTGVRDEEQLQAVLTALSCWKDSLALSGIEIYEGVLDDEPAIRAFLERAVAVTRKLAAEGRFQRAPVLLSGAGSAWYDVVAEVFASAGFGDSVEIVLRPGCYLTHDIGVYREAQAKILQRNLVARQMHSGLEPALQVWAYVQSVPEAGRAIVGMGKRDAAFDAGFPVPALHFRPGSAKPQRAPGHWTITKMMDQHAYLQITEEDDLRVGDMIGFDISHPCLTFDKWRVLPVLDAQYQVVDVMQTFF</sequence>
<reference evidence="4 5" key="1">
    <citation type="submission" date="2018-08" db="EMBL/GenBank/DDBJ databases">
        <title>Acidipila sp. 4G-K13, an acidobacterium isolated from forest soil.</title>
        <authorList>
            <person name="Gao Z.-H."/>
            <person name="Qiu L.-H."/>
        </authorList>
    </citation>
    <scope>NUCLEOTIDE SEQUENCE [LARGE SCALE GENOMIC DNA]</scope>
    <source>
        <strain evidence="4 5">4G-K13</strain>
    </source>
</reference>
<dbReference type="Proteomes" id="UP000264702">
    <property type="component" value="Unassembled WGS sequence"/>
</dbReference>
<evidence type="ECO:0000256" key="2">
    <source>
        <dbReference type="ARBA" id="ARBA00023239"/>
    </source>
</evidence>
<proteinExistence type="inferred from homology"/>
<keyword evidence="5" id="KW-1185">Reference proteome</keyword>
<dbReference type="InterPro" id="IPR042208">
    <property type="entry name" value="D-ser_dehydrat-like_sf"/>
</dbReference>
<protein>
    <submittedName>
        <fullName evidence="4">Amino acid deaminase</fullName>
    </submittedName>
</protein>
<dbReference type="InterPro" id="IPR001608">
    <property type="entry name" value="Ala_racemase_N"/>
</dbReference>
<dbReference type="Gene3D" id="3.20.20.10">
    <property type="entry name" value="Alanine racemase"/>
    <property type="match status" value="1"/>
</dbReference>
<evidence type="ECO:0000313" key="5">
    <source>
        <dbReference type="Proteomes" id="UP000264702"/>
    </source>
</evidence>
<dbReference type="SUPFAM" id="SSF51419">
    <property type="entry name" value="PLP-binding barrel"/>
    <property type="match status" value="1"/>
</dbReference>
<dbReference type="PANTHER" id="PTHR28004:SF8">
    <property type="entry name" value="D-SERINE DEAMINASE"/>
    <property type="match status" value="1"/>
</dbReference>
<evidence type="ECO:0000256" key="1">
    <source>
        <dbReference type="ARBA" id="ARBA00005323"/>
    </source>
</evidence>
<dbReference type="Pfam" id="PF01168">
    <property type="entry name" value="Ala_racemase_N"/>
    <property type="match status" value="1"/>
</dbReference>
<comment type="caution">
    <text evidence="4">The sequence shown here is derived from an EMBL/GenBank/DDBJ whole genome shotgun (WGS) entry which is preliminary data.</text>
</comment>
<evidence type="ECO:0000313" key="4">
    <source>
        <dbReference type="EMBL" id="RFU15183.1"/>
    </source>
</evidence>
<keyword evidence="2" id="KW-0456">Lyase</keyword>
<dbReference type="InterPro" id="IPR029066">
    <property type="entry name" value="PLP-binding_barrel"/>
</dbReference>
<dbReference type="GO" id="GO:0016829">
    <property type="term" value="F:lyase activity"/>
    <property type="evidence" value="ECO:0007669"/>
    <property type="project" value="UniProtKB-KW"/>
</dbReference>
<accession>A0A372IKS1</accession>
<organism evidence="4 5">
    <name type="scientific">Paracidobacterium acidisoli</name>
    <dbReference type="NCBI Taxonomy" id="2303751"/>
    <lineage>
        <taxon>Bacteria</taxon>
        <taxon>Pseudomonadati</taxon>
        <taxon>Acidobacteriota</taxon>
        <taxon>Terriglobia</taxon>
        <taxon>Terriglobales</taxon>
        <taxon>Acidobacteriaceae</taxon>
        <taxon>Paracidobacterium</taxon>
    </lineage>
</organism>
<dbReference type="OrthoDB" id="9788869at2"/>
<dbReference type="RefSeq" id="WP_117303089.1">
    <property type="nucleotide sequence ID" value="NZ_QVQT02000007.1"/>
</dbReference>
<dbReference type="InterPro" id="IPR026956">
    <property type="entry name" value="D-ser_dehydrat-like_dom"/>
</dbReference>
<dbReference type="InterPro" id="IPR051466">
    <property type="entry name" value="D-amino_acid_metab_enzyme"/>
</dbReference>
<dbReference type="PANTHER" id="PTHR28004">
    <property type="entry name" value="ZGC:162816-RELATED"/>
    <property type="match status" value="1"/>
</dbReference>
<dbReference type="EMBL" id="QVQT01000007">
    <property type="protein sequence ID" value="RFU15183.1"/>
    <property type="molecule type" value="Genomic_DNA"/>
</dbReference>